<sequence>MFVGGLKPTLQLLISTINGSHYRKQARLNTANNENSFYFLILIKNTLLVL</sequence>
<evidence type="ECO:0000313" key="1">
    <source>
        <dbReference type="EMBL" id="KIS36667.1"/>
    </source>
</evidence>
<name>A0A158T0M3_HAEIF</name>
<dbReference type="Proteomes" id="UP000050700">
    <property type="component" value="Unassembled WGS sequence"/>
</dbReference>
<evidence type="ECO:0000313" key="2">
    <source>
        <dbReference type="Proteomes" id="UP000050700"/>
    </source>
</evidence>
<organism evidence="1 2">
    <name type="scientific">Haemophilus influenzae</name>
    <dbReference type="NCBI Taxonomy" id="727"/>
    <lineage>
        <taxon>Bacteria</taxon>
        <taxon>Pseudomonadati</taxon>
        <taxon>Pseudomonadota</taxon>
        <taxon>Gammaproteobacteria</taxon>
        <taxon>Pasteurellales</taxon>
        <taxon>Pasteurellaceae</taxon>
        <taxon>Haemophilus</taxon>
    </lineage>
</organism>
<dbReference type="EMBL" id="JMQP01000001">
    <property type="protein sequence ID" value="KIS36667.1"/>
    <property type="molecule type" value="Genomic_DNA"/>
</dbReference>
<comment type="caution">
    <text evidence="1">The sequence shown here is derived from an EMBL/GenBank/DDBJ whole genome shotgun (WGS) entry which is preliminary data.</text>
</comment>
<reference evidence="1 2" key="1">
    <citation type="submission" date="2014-05" db="EMBL/GenBank/DDBJ databases">
        <title>Methylome analysis of the phasevarions of Haemophilus influenzae.</title>
        <authorList>
            <person name="Atack J.M."/>
            <person name="Fox K.L."/>
            <person name="Power P.M."/>
            <person name="Clark T."/>
            <person name="Jurcisek J."/>
            <person name="Korlach J."/>
            <person name="Bakaletz L.O."/>
            <person name="Jennings M.P."/>
        </authorList>
    </citation>
    <scope>NUCLEOTIDE SEQUENCE [LARGE SCALE GENOMIC DNA]</scope>
    <source>
        <strain evidence="1 2">1209</strain>
    </source>
</reference>
<accession>A0A158T0M3</accession>
<proteinExistence type="predicted"/>
<dbReference type="PATRIC" id="fig|727.582.peg.69"/>
<dbReference type="AlphaFoldDB" id="A0A158T0M3"/>
<gene>
    <name evidence="1" type="ORF">NTHI1209_00082</name>
</gene>
<protein>
    <submittedName>
        <fullName evidence="1">Uncharacterized protein</fullName>
    </submittedName>
</protein>